<dbReference type="GeneTree" id="ENSGT00940000167085"/>
<comment type="similarity">
    <text evidence="1">Belongs to the universal ribosomal protein uS8 family.</text>
</comment>
<dbReference type="Proteomes" id="UP000694417">
    <property type="component" value="Unplaced"/>
</dbReference>
<evidence type="ECO:0000313" key="5">
    <source>
        <dbReference type="Ensembl" id="ENSUPAP00010001457.1"/>
    </source>
</evidence>
<accession>A0A8D2GPX7</accession>
<organism evidence="5 6">
    <name type="scientific">Urocitellus parryii</name>
    <name type="common">Arctic ground squirrel</name>
    <name type="synonym">Spermophilus parryii</name>
    <dbReference type="NCBI Taxonomy" id="9999"/>
    <lineage>
        <taxon>Eukaryota</taxon>
        <taxon>Metazoa</taxon>
        <taxon>Chordata</taxon>
        <taxon>Craniata</taxon>
        <taxon>Vertebrata</taxon>
        <taxon>Euteleostomi</taxon>
        <taxon>Mammalia</taxon>
        <taxon>Eutheria</taxon>
        <taxon>Euarchontoglires</taxon>
        <taxon>Glires</taxon>
        <taxon>Rodentia</taxon>
        <taxon>Sciuromorpha</taxon>
        <taxon>Sciuridae</taxon>
        <taxon>Xerinae</taxon>
        <taxon>Marmotini</taxon>
        <taxon>Urocitellus</taxon>
    </lineage>
</organism>
<keyword evidence="2" id="KW-0689">Ribosomal protein</keyword>
<dbReference type="AlphaFoldDB" id="A0A8D2GPX7"/>
<dbReference type="PANTHER" id="PTHR11758">
    <property type="entry name" value="40S RIBOSOMAL PROTEIN S15A"/>
    <property type="match status" value="1"/>
</dbReference>
<sequence length="49" mass="5615">IVYMNVLADALKSINNGKKKGKCQVLIRWCSKAIIQFLTVMMKHGHLDR</sequence>
<dbReference type="InterPro" id="IPR000630">
    <property type="entry name" value="Ribosomal_uS8"/>
</dbReference>
<dbReference type="InterPro" id="IPR035987">
    <property type="entry name" value="Ribosomal_uS8_sf"/>
</dbReference>
<dbReference type="GO" id="GO:0006412">
    <property type="term" value="P:translation"/>
    <property type="evidence" value="ECO:0007669"/>
    <property type="project" value="InterPro"/>
</dbReference>
<keyword evidence="3" id="KW-0687">Ribonucleoprotein</keyword>
<evidence type="ECO:0000256" key="3">
    <source>
        <dbReference type="ARBA" id="ARBA00023274"/>
    </source>
</evidence>
<dbReference type="SUPFAM" id="SSF56047">
    <property type="entry name" value="Ribosomal protein S8"/>
    <property type="match status" value="1"/>
</dbReference>
<dbReference type="GO" id="GO:0003735">
    <property type="term" value="F:structural constituent of ribosome"/>
    <property type="evidence" value="ECO:0007669"/>
    <property type="project" value="InterPro"/>
</dbReference>
<dbReference type="GO" id="GO:1990904">
    <property type="term" value="C:ribonucleoprotein complex"/>
    <property type="evidence" value="ECO:0007669"/>
    <property type="project" value="UniProtKB-KW"/>
</dbReference>
<evidence type="ECO:0000256" key="2">
    <source>
        <dbReference type="ARBA" id="ARBA00022980"/>
    </source>
</evidence>
<name>A0A8D2GPX7_UROPR</name>
<proteinExistence type="inferred from homology"/>
<keyword evidence="6" id="KW-1185">Reference proteome</keyword>
<dbReference type="Gene3D" id="3.30.1370.30">
    <property type="match status" value="1"/>
</dbReference>
<evidence type="ECO:0000256" key="4">
    <source>
        <dbReference type="ARBA" id="ARBA00035422"/>
    </source>
</evidence>
<evidence type="ECO:0000256" key="1">
    <source>
        <dbReference type="ARBA" id="ARBA00006471"/>
    </source>
</evidence>
<protein>
    <recommendedName>
        <fullName evidence="4">40S ribosomal protein S15a</fullName>
    </recommendedName>
</protein>
<dbReference type="Ensembl" id="ENSUPAT00010001705.1">
    <property type="protein sequence ID" value="ENSUPAP00010001457.1"/>
    <property type="gene ID" value="ENSUPAG00010001260.1"/>
</dbReference>
<reference evidence="5" key="1">
    <citation type="submission" date="2025-08" db="UniProtKB">
        <authorList>
            <consortium name="Ensembl"/>
        </authorList>
    </citation>
    <scope>IDENTIFICATION</scope>
</reference>
<reference evidence="5" key="2">
    <citation type="submission" date="2025-09" db="UniProtKB">
        <authorList>
            <consortium name="Ensembl"/>
        </authorList>
    </citation>
    <scope>IDENTIFICATION</scope>
</reference>
<dbReference type="GO" id="GO:0005840">
    <property type="term" value="C:ribosome"/>
    <property type="evidence" value="ECO:0007669"/>
    <property type="project" value="UniProtKB-KW"/>
</dbReference>
<evidence type="ECO:0000313" key="6">
    <source>
        <dbReference type="Proteomes" id="UP000694417"/>
    </source>
</evidence>